<evidence type="ECO:0000259" key="2">
    <source>
        <dbReference type="Pfam" id="PF07727"/>
    </source>
</evidence>
<dbReference type="InterPro" id="IPR013103">
    <property type="entry name" value="RVT_2"/>
</dbReference>
<feature type="compositionally biased region" description="Basic and acidic residues" evidence="1">
    <location>
        <begin position="392"/>
        <end position="402"/>
    </location>
</feature>
<dbReference type="Pfam" id="PF07727">
    <property type="entry name" value="RVT_2"/>
    <property type="match status" value="1"/>
</dbReference>
<reference evidence="3 4" key="1">
    <citation type="journal article" date="2018" name="PLoS Genet.">
        <title>Population sequencing reveals clonal diversity and ancestral inbreeding in the grapevine cultivar Chardonnay.</title>
        <authorList>
            <person name="Roach M.J."/>
            <person name="Johnson D.L."/>
            <person name="Bohlmann J."/>
            <person name="van Vuuren H.J."/>
            <person name="Jones S.J."/>
            <person name="Pretorius I.S."/>
            <person name="Schmidt S.A."/>
            <person name="Borneman A.R."/>
        </authorList>
    </citation>
    <scope>NUCLEOTIDE SEQUENCE [LARGE SCALE GENOMIC DNA]</scope>
    <source>
        <strain evidence="4">cv. Chardonnay</strain>
        <tissue evidence="3">Leaf</tissue>
    </source>
</reference>
<protein>
    <submittedName>
        <fullName evidence="3">Retrovirus-related Pol polyprotein from transposon TNT 1-94</fullName>
    </submittedName>
</protein>
<feature type="domain" description="Reverse transcriptase Ty1/copia-type" evidence="2">
    <location>
        <begin position="63"/>
        <end position="156"/>
    </location>
</feature>
<comment type="caution">
    <text evidence="3">The sequence shown here is derived from an EMBL/GenBank/DDBJ whole genome shotgun (WGS) entry which is preliminary data.</text>
</comment>
<sequence>MSKVRSPTQVQALLKILKGLSPSFRAFVSNLNQVQVPHSIHEAVKIPKRKTAILEEIQALEKNKTWDITELPPGKQPVGCNWIFTIKHKAHGSIERFKACLMAKRFTHSYGIDYQETFAPVAKLNTIEVLLSLASNLDWPLYQLDVKNAFLNDDLEGMAKLWRGGVGLLVGAFKESCGVGGFQRGRFMKITEIVTKRKPLVLVILKGVKGNGWEALRKAISSVQDLSDQAVRASKEMIKDSQVSKGIYREGWSYVDVVAEEGPRNRALLPVGKWARAVICESKGKVLDWFYVGKAIARKMGEFNSERRVCCSEEMVVKRKYCSEIHFAEVRKVTKVAWESLKLVDLSKVKLWVEMLPNVVLPTLLEVENRTWSFTIVVSVVEEVEGDGLLKPESTRSKDKLMSARGCVSQRPKNTAGLRATARDNE</sequence>
<feature type="region of interest" description="Disordered" evidence="1">
    <location>
        <begin position="392"/>
        <end position="426"/>
    </location>
</feature>
<evidence type="ECO:0000256" key="1">
    <source>
        <dbReference type="SAM" id="MobiDB-lite"/>
    </source>
</evidence>
<organism evidence="3 4">
    <name type="scientific">Vitis vinifera</name>
    <name type="common">Grape</name>
    <dbReference type="NCBI Taxonomy" id="29760"/>
    <lineage>
        <taxon>Eukaryota</taxon>
        <taxon>Viridiplantae</taxon>
        <taxon>Streptophyta</taxon>
        <taxon>Embryophyta</taxon>
        <taxon>Tracheophyta</taxon>
        <taxon>Spermatophyta</taxon>
        <taxon>Magnoliopsida</taxon>
        <taxon>eudicotyledons</taxon>
        <taxon>Gunneridae</taxon>
        <taxon>Pentapetalae</taxon>
        <taxon>rosids</taxon>
        <taxon>Vitales</taxon>
        <taxon>Vitaceae</taxon>
        <taxon>Viteae</taxon>
        <taxon>Vitis</taxon>
    </lineage>
</organism>
<accession>A0A438I0R5</accession>
<dbReference type="EMBL" id="QGNW01000156">
    <property type="protein sequence ID" value="RVW90306.1"/>
    <property type="molecule type" value="Genomic_DNA"/>
</dbReference>
<proteinExistence type="predicted"/>
<dbReference type="AlphaFoldDB" id="A0A438I0R5"/>
<evidence type="ECO:0000313" key="3">
    <source>
        <dbReference type="EMBL" id="RVW90306.1"/>
    </source>
</evidence>
<gene>
    <name evidence="3" type="primary">POLX_3315</name>
    <name evidence="3" type="ORF">CK203_036734</name>
</gene>
<evidence type="ECO:0000313" key="4">
    <source>
        <dbReference type="Proteomes" id="UP000288805"/>
    </source>
</evidence>
<name>A0A438I0R5_VITVI</name>
<dbReference type="Proteomes" id="UP000288805">
    <property type="component" value="Unassembled WGS sequence"/>
</dbReference>